<organism evidence="2 3">
    <name type="scientific">Candidatus Roizmanbacteria bacterium CG10_big_fil_rev_8_21_14_0_10_45_7</name>
    <dbReference type="NCBI Taxonomy" id="1974854"/>
    <lineage>
        <taxon>Bacteria</taxon>
        <taxon>Candidatus Roizmaniibacteriota</taxon>
    </lineage>
</organism>
<feature type="compositionally biased region" description="Low complexity" evidence="1">
    <location>
        <begin position="46"/>
        <end position="57"/>
    </location>
</feature>
<dbReference type="EMBL" id="PFEE01000009">
    <property type="protein sequence ID" value="PJE63950.1"/>
    <property type="molecule type" value="Genomic_DNA"/>
</dbReference>
<evidence type="ECO:0000313" key="2">
    <source>
        <dbReference type="EMBL" id="PJE63950.1"/>
    </source>
</evidence>
<accession>A0A2M8KVM2</accession>
<dbReference type="AlphaFoldDB" id="A0A2M8KVM2"/>
<proteinExistence type="predicted"/>
<evidence type="ECO:0000256" key="1">
    <source>
        <dbReference type="SAM" id="MobiDB-lite"/>
    </source>
</evidence>
<name>A0A2M8KVM2_9BACT</name>
<comment type="caution">
    <text evidence="2">The sequence shown here is derived from an EMBL/GenBank/DDBJ whole genome shotgun (WGS) entry which is preliminary data.</text>
</comment>
<reference evidence="3" key="1">
    <citation type="submission" date="2017-09" db="EMBL/GenBank/DDBJ databases">
        <title>Depth-based differentiation of microbial function through sediment-hosted aquifers and enrichment of novel symbionts in the deep terrestrial subsurface.</title>
        <authorList>
            <person name="Probst A.J."/>
            <person name="Ladd B."/>
            <person name="Jarett J.K."/>
            <person name="Geller-Mcgrath D.E."/>
            <person name="Sieber C.M.K."/>
            <person name="Emerson J.B."/>
            <person name="Anantharaman K."/>
            <person name="Thomas B.C."/>
            <person name="Malmstrom R."/>
            <person name="Stieglmeier M."/>
            <person name="Klingl A."/>
            <person name="Woyke T."/>
            <person name="Ryan C.M."/>
            <person name="Banfield J.F."/>
        </authorList>
    </citation>
    <scope>NUCLEOTIDE SEQUENCE [LARGE SCALE GENOMIC DNA]</scope>
</reference>
<dbReference type="Proteomes" id="UP000231569">
    <property type="component" value="Unassembled WGS sequence"/>
</dbReference>
<feature type="region of interest" description="Disordered" evidence="1">
    <location>
        <begin position="46"/>
        <end position="71"/>
    </location>
</feature>
<gene>
    <name evidence="2" type="ORF">COU89_00470</name>
</gene>
<sequence>MVDFIDRIDASFQKLPAKTRMGIIACIGAAVVGLGCNPPKNEVRGAVTATPPATTTPRIVELTPTPSGTPTCEQLTGMDRIKAGENGSCSCVPLKNYPVWTAPAGACTVQ</sequence>
<protein>
    <submittedName>
        <fullName evidence="2">Uncharacterized protein</fullName>
    </submittedName>
</protein>
<evidence type="ECO:0000313" key="3">
    <source>
        <dbReference type="Proteomes" id="UP000231569"/>
    </source>
</evidence>